<dbReference type="CDD" id="cd04842">
    <property type="entry name" value="Peptidases_S8_Kp43_protease"/>
    <property type="match status" value="1"/>
</dbReference>
<sequence>MKKQVSVLILALLLASYIPIASHDADIASDVASPLEPQVTRIEISPDPNSIRNLGAPTILSGSEASRPIRADSSIGVYTDSGLFLSTELPDRLKAPRPDLMIVLIDSEVGLWDARTEISDSADVAIRSTIPPSGFLLQGTGTELEVVSGLPIVTSSHEVPVALLLHSLLWDRATDASTEVELLGWKDAELNRLDTPGLGLGGSLNDLALLSLEEPWSPGVGIHFGLLSISEAIGIALHPQTAFLAPTPTLSTFNDEARSHMGIDVAETTFITGLNGSGQRIAVADTGIDHDHGDFGNRIVQRIDVSGDGTTADTNDGHGTHVSCTVLGSGFRTSAYEGVAPEAELYMQAMEDDDTGTLAGPGVYTLLGTAYNSGGARLHTNSWGGLDSGGDYTTQAEDADDRTSTWDQYWTYQGMTVLFAAGNERDDGISPPGTAKNVITVGAHVNRYDSPDEMYYWSSRGPTDDGRIKPDLVAPGDYVRSCRAQEAEDAPNNLNNQWYVEYSGTSMSTPAAAGASVIVREYLMEIAERPAPQGALVKAMLILGAVDMGTRDIPNEDEGWGRLNLVNTLVPDGDIGTYVDDRSRLSSGQQAQYNFDVTRAGETLKVVLAWSDYPGSTWSSTQLRNDLNLEVTSPDGQVTFFGNDFSNGRSTTGGAKDNKNNVEVVLIDSAATGVWNVKVKDFSHGGSRTYQPFAIAVRGVNVNDLIPDPAIIPSSFEISTPIPQVGEEAQFSVSVVNQGSGSFPEVHVSAYVNSNHIGTKTLGMSPGEDALLEWDWTPSSAVDTEIRIEIDPNDQLEELSEDNNILVRIVPVSAPGIQASSDLPWRTLGDATDTTTTWAIVMTNLALFETNATIDASDPVRSRDEVSFDWFKAFDAFSVNLGPAESTTVNLTLVHPASPEPGTYVIIVTATDVEYDIESQLEIFFDVPVLAQPDVTLPGESIIADSFENTNLEVEIWNQGNGAQTYDVELVSPAGWDLGFDDIGPFPGSAEGSTGTLSKEDSISVGISIEPPGVLIDAGVTFNAQLVVKSRVSSEAWTYDLPLVVGVYDSIQFTPASGGTESEVAADALHEITLQIANQGNRELLLTTIDRALPGGWTIPGGLDNASIQRGSSTEWSFSIQGNGLASGGLVEIRFLTDDGFSVDWNRTLQVISSAVPSISFYEVSFTNGSSSDTPLGSGAHPVGAPGFDMAWKVTNDGSSNWQPDASMELPGEDWSSTCSVNPSKITPGQTATVWCTIVIPVYEEAGSEPEITLVLSDGGIESRHTVSLLVEIVNEVKWTLQNMNEAHEGYSTTLYFELQNTGNSVVSNRLVTEGPTGWNIRILDGILVTLQPGETRSVQISFIPNSGSDGEVVLMLADAEHVSGHGISLQIDVIPDDLDDGTPIWVFGLAILLIVTLAGAAALLYQKSGGNLKGLLDRMPSVGKQRESAEYDAYSTDEDEEWWDSEQEDEPEAEQSEPNLERFSEYPGWLWDPSKQEWVPDPDHKGE</sequence>
<dbReference type="InterPro" id="IPR002884">
    <property type="entry name" value="P_dom"/>
</dbReference>
<dbReference type="InterPro" id="IPR051048">
    <property type="entry name" value="Peptidase_S8/S53_subtilisin"/>
</dbReference>
<dbReference type="InterPro" id="IPR000209">
    <property type="entry name" value="Peptidase_S8/S53_dom"/>
</dbReference>
<dbReference type="Pfam" id="PF01483">
    <property type="entry name" value="P_proprotein"/>
    <property type="match status" value="1"/>
</dbReference>
<feature type="domain" description="CARDB" evidence="9">
    <location>
        <begin position="718"/>
        <end position="806"/>
    </location>
</feature>
<feature type="domain" description="Peptidase S8/S53" evidence="7">
    <location>
        <begin position="276"/>
        <end position="561"/>
    </location>
</feature>
<dbReference type="Pfam" id="PF00082">
    <property type="entry name" value="Peptidase_S8"/>
    <property type="match status" value="1"/>
</dbReference>
<evidence type="ECO:0000259" key="7">
    <source>
        <dbReference type="Pfam" id="PF00082"/>
    </source>
</evidence>
<keyword evidence="2" id="KW-0645">Protease</keyword>
<dbReference type="PANTHER" id="PTHR43399">
    <property type="entry name" value="SUBTILISIN-RELATED"/>
    <property type="match status" value="1"/>
</dbReference>
<dbReference type="PANTHER" id="PTHR43399:SF4">
    <property type="entry name" value="CELL WALL-ASSOCIATED PROTEASE"/>
    <property type="match status" value="1"/>
</dbReference>
<dbReference type="InterPro" id="IPR036852">
    <property type="entry name" value="Peptidase_S8/S53_dom_sf"/>
</dbReference>
<keyword evidence="6" id="KW-0472">Membrane</keyword>
<dbReference type="GO" id="GO:0004252">
    <property type="term" value="F:serine-type endopeptidase activity"/>
    <property type="evidence" value="ECO:0007669"/>
    <property type="project" value="InterPro"/>
</dbReference>
<evidence type="ECO:0000256" key="6">
    <source>
        <dbReference type="SAM" id="Phobius"/>
    </source>
</evidence>
<dbReference type="InterPro" id="IPR034058">
    <property type="entry name" value="TagA/B/C/D_pept_dom"/>
</dbReference>
<dbReference type="InterPro" id="IPR008979">
    <property type="entry name" value="Galactose-bd-like_sf"/>
</dbReference>
<dbReference type="InterPro" id="IPR011635">
    <property type="entry name" value="CARDB"/>
</dbReference>
<dbReference type="GO" id="GO:0006508">
    <property type="term" value="P:proteolysis"/>
    <property type="evidence" value="ECO:0007669"/>
    <property type="project" value="UniProtKB-KW"/>
</dbReference>
<dbReference type="SUPFAM" id="SSF52743">
    <property type="entry name" value="Subtilisin-like"/>
    <property type="match status" value="1"/>
</dbReference>
<dbReference type="SUPFAM" id="SSF49785">
    <property type="entry name" value="Galactose-binding domain-like"/>
    <property type="match status" value="1"/>
</dbReference>
<gene>
    <name evidence="10" type="ORF">METZ01_LOCUS19755</name>
</gene>
<dbReference type="PROSITE" id="PS00138">
    <property type="entry name" value="SUBTILASE_SER"/>
    <property type="match status" value="1"/>
</dbReference>
<dbReference type="Gene3D" id="2.60.120.380">
    <property type="match status" value="1"/>
</dbReference>
<evidence type="ECO:0000256" key="3">
    <source>
        <dbReference type="ARBA" id="ARBA00022801"/>
    </source>
</evidence>
<feature type="region of interest" description="Disordered" evidence="5">
    <location>
        <begin position="1427"/>
        <end position="1488"/>
    </location>
</feature>
<name>A0A381PIR2_9ZZZZ</name>
<keyword evidence="4" id="KW-0720">Serine protease</keyword>
<feature type="domain" description="P/Homo B" evidence="8">
    <location>
        <begin position="620"/>
        <end position="684"/>
    </location>
</feature>
<dbReference type="PRINTS" id="PR00723">
    <property type="entry name" value="SUBTILISIN"/>
</dbReference>
<dbReference type="PROSITE" id="PS51892">
    <property type="entry name" value="SUBTILASE"/>
    <property type="match status" value="1"/>
</dbReference>
<keyword evidence="6" id="KW-1133">Transmembrane helix</keyword>
<dbReference type="Gene3D" id="3.40.50.200">
    <property type="entry name" value="Peptidase S8/S53 domain"/>
    <property type="match status" value="1"/>
</dbReference>
<evidence type="ECO:0000259" key="8">
    <source>
        <dbReference type="Pfam" id="PF01483"/>
    </source>
</evidence>
<dbReference type="EMBL" id="UINC01000996">
    <property type="protein sequence ID" value="SUZ66901.1"/>
    <property type="molecule type" value="Genomic_DNA"/>
</dbReference>
<organism evidence="10">
    <name type="scientific">marine metagenome</name>
    <dbReference type="NCBI Taxonomy" id="408172"/>
    <lineage>
        <taxon>unclassified sequences</taxon>
        <taxon>metagenomes</taxon>
        <taxon>ecological metagenomes</taxon>
    </lineage>
</organism>
<evidence type="ECO:0000313" key="10">
    <source>
        <dbReference type="EMBL" id="SUZ66901.1"/>
    </source>
</evidence>
<dbReference type="InterPro" id="IPR015500">
    <property type="entry name" value="Peptidase_S8_subtilisin-rel"/>
</dbReference>
<dbReference type="InterPro" id="IPR013783">
    <property type="entry name" value="Ig-like_fold"/>
</dbReference>
<evidence type="ECO:0008006" key="11">
    <source>
        <dbReference type="Google" id="ProtNLM"/>
    </source>
</evidence>
<protein>
    <recommendedName>
        <fullName evidence="11">Peptidase S8/S53 domain-containing protein</fullName>
    </recommendedName>
</protein>
<evidence type="ECO:0000259" key="9">
    <source>
        <dbReference type="Pfam" id="PF07705"/>
    </source>
</evidence>
<reference evidence="10" key="1">
    <citation type="submission" date="2018-05" db="EMBL/GenBank/DDBJ databases">
        <authorList>
            <person name="Lanie J.A."/>
            <person name="Ng W.-L."/>
            <person name="Kazmierczak K.M."/>
            <person name="Andrzejewski T.M."/>
            <person name="Davidsen T.M."/>
            <person name="Wayne K.J."/>
            <person name="Tettelin H."/>
            <person name="Glass J.I."/>
            <person name="Rusch D."/>
            <person name="Podicherti R."/>
            <person name="Tsui H.-C.T."/>
            <person name="Winkler M.E."/>
        </authorList>
    </citation>
    <scope>NUCLEOTIDE SEQUENCE</scope>
</reference>
<feature type="transmembrane region" description="Helical" evidence="6">
    <location>
        <begin position="1385"/>
        <end position="1406"/>
    </location>
</feature>
<dbReference type="Gene3D" id="2.60.40.10">
    <property type="entry name" value="Immunoglobulins"/>
    <property type="match status" value="1"/>
</dbReference>
<accession>A0A381PIR2</accession>
<evidence type="ECO:0000256" key="2">
    <source>
        <dbReference type="ARBA" id="ARBA00022670"/>
    </source>
</evidence>
<dbReference type="Pfam" id="PF07705">
    <property type="entry name" value="CARDB"/>
    <property type="match status" value="1"/>
</dbReference>
<keyword evidence="3" id="KW-0378">Hydrolase</keyword>
<evidence type="ECO:0000256" key="4">
    <source>
        <dbReference type="ARBA" id="ARBA00022825"/>
    </source>
</evidence>
<comment type="similarity">
    <text evidence="1">Belongs to the peptidase S8 family.</text>
</comment>
<feature type="compositionally biased region" description="Acidic residues" evidence="5">
    <location>
        <begin position="1436"/>
        <end position="1456"/>
    </location>
</feature>
<evidence type="ECO:0000256" key="5">
    <source>
        <dbReference type="SAM" id="MobiDB-lite"/>
    </source>
</evidence>
<evidence type="ECO:0000256" key="1">
    <source>
        <dbReference type="ARBA" id="ARBA00011073"/>
    </source>
</evidence>
<keyword evidence="6" id="KW-0812">Transmembrane</keyword>
<proteinExistence type="inferred from homology"/>
<dbReference type="InterPro" id="IPR023828">
    <property type="entry name" value="Peptidase_S8_Ser-AS"/>
</dbReference>